<keyword evidence="2" id="KW-1185">Reference proteome</keyword>
<proteinExistence type="predicted"/>
<evidence type="ECO:0000313" key="1">
    <source>
        <dbReference type="EMBL" id="OOF95432.1"/>
    </source>
</evidence>
<evidence type="ECO:0000313" key="2">
    <source>
        <dbReference type="Proteomes" id="UP000188318"/>
    </source>
</evidence>
<accession>A0A1R3RLR9</accession>
<name>A0A1R3RLR9_ASPC5</name>
<dbReference type="EMBL" id="KV907500">
    <property type="protein sequence ID" value="OOF95432.1"/>
    <property type="molecule type" value="Genomic_DNA"/>
</dbReference>
<organism evidence="1 2">
    <name type="scientific">Aspergillus carbonarius (strain ITEM 5010)</name>
    <dbReference type="NCBI Taxonomy" id="602072"/>
    <lineage>
        <taxon>Eukaryota</taxon>
        <taxon>Fungi</taxon>
        <taxon>Dikarya</taxon>
        <taxon>Ascomycota</taxon>
        <taxon>Pezizomycotina</taxon>
        <taxon>Eurotiomycetes</taxon>
        <taxon>Eurotiomycetidae</taxon>
        <taxon>Eurotiales</taxon>
        <taxon>Aspergillaceae</taxon>
        <taxon>Aspergillus</taxon>
        <taxon>Aspergillus subgen. Circumdati</taxon>
    </lineage>
</organism>
<reference evidence="2" key="1">
    <citation type="journal article" date="2017" name="Genome Biol.">
        <title>Comparative genomics reveals high biological diversity and specific adaptations in the industrially and medically important fungal genus Aspergillus.</title>
        <authorList>
            <person name="de Vries R.P."/>
            <person name="Riley R."/>
            <person name="Wiebenga A."/>
            <person name="Aguilar-Osorio G."/>
            <person name="Amillis S."/>
            <person name="Uchima C.A."/>
            <person name="Anderluh G."/>
            <person name="Asadollahi M."/>
            <person name="Askin M."/>
            <person name="Barry K."/>
            <person name="Battaglia E."/>
            <person name="Bayram O."/>
            <person name="Benocci T."/>
            <person name="Braus-Stromeyer S.A."/>
            <person name="Caldana C."/>
            <person name="Canovas D."/>
            <person name="Cerqueira G.C."/>
            <person name="Chen F."/>
            <person name="Chen W."/>
            <person name="Choi C."/>
            <person name="Clum A."/>
            <person name="Dos Santos R.A."/>
            <person name="Damasio A.R."/>
            <person name="Diallinas G."/>
            <person name="Emri T."/>
            <person name="Fekete E."/>
            <person name="Flipphi M."/>
            <person name="Freyberg S."/>
            <person name="Gallo A."/>
            <person name="Gournas C."/>
            <person name="Habgood R."/>
            <person name="Hainaut M."/>
            <person name="Harispe M.L."/>
            <person name="Henrissat B."/>
            <person name="Hilden K.S."/>
            <person name="Hope R."/>
            <person name="Hossain A."/>
            <person name="Karabika E."/>
            <person name="Karaffa L."/>
            <person name="Karanyi Z."/>
            <person name="Krasevec N."/>
            <person name="Kuo A."/>
            <person name="Kusch H."/>
            <person name="LaButti K."/>
            <person name="Lagendijk E.L."/>
            <person name="Lapidus A."/>
            <person name="Levasseur A."/>
            <person name="Lindquist E."/>
            <person name="Lipzen A."/>
            <person name="Logrieco A.F."/>
            <person name="MacCabe A."/>
            <person name="Maekelae M.R."/>
            <person name="Malavazi I."/>
            <person name="Melin P."/>
            <person name="Meyer V."/>
            <person name="Mielnichuk N."/>
            <person name="Miskei M."/>
            <person name="Molnar A.P."/>
            <person name="Mule G."/>
            <person name="Ngan C.Y."/>
            <person name="Orejas M."/>
            <person name="Orosz E."/>
            <person name="Ouedraogo J.P."/>
            <person name="Overkamp K.M."/>
            <person name="Park H.-S."/>
            <person name="Perrone G."/>
            <person name="Piumi F."/>
            <person name="Punt P.J."/>
            <person name="Ram A.F."/>
            <person name="Ramon A."/>
            <person name="Rauscher S."/>
            <person name="Record E."/>
            <person name="Riano-Pachon D.M."/>
            <person name="Robert V."/>
            <person name="Roehrig J."/>
            <person name="Ruller R."/>
            <person name="Salamov A."/>
            <person name="Salih N.S."/>
            <person name="Samson R.A."/>
            <person name="Sandor E."/>
            <person name="Sanguinetti M."/>
            <person name="Schuetze T."/>
            <person name="Sepcic K."/>
            <person name="Shelest E."/>
            <person name="Sherlock G."/>
            <person name="Sophianopoulou V."/>
            <person name="Squina F.M."/>
            <person name="Sun H."/>
            <person name="Susca A."/>
            <person name="Todd R.B."/>
            <person name="Tsang A."/>
            <person name="Unkles S.E."/>
            <person name="van de Wiele N."/>
            <person name="van Rossen-Uffink D."/>
            <person name="Oliveira J.V."/>
            <person name="Vesth T.C."/>
            <person name="Visser J."/>
            <person name="Yu J.-H."/>
            <person name="Zhou M."/>
            <person name="Andersen M.R."/>
            <person name="Archer D.B."/>
            <person name="Baker S.E."/>
            <person name="Benoit I."/>
            <person name="Brakhage A.A."/>
            <person name="Braus G.H."/>
            <person name="Fischer R."/>
            <person name="Frisvad J.C."/>
            <person name="Goldman G.H."/>
            <person name="Houbraken J."/>
            <person name="Oakley B."/>
            <person name="Pocsi I."/>
            <person name="Scazzocchio C."/>
            <person name="Seiboth B."/>
            <person name="vanKuyk P.A."/>
            <person name="Wortman J."/>
            <person name="Dyer P.S."/>
            <person name="Grigoriev I.V."/>
        </authorList>
    </citation>
    <scope>NUCLEOTIDE SEQUENCE [LARGE SCALE GENOMIC DNA]</scope>
    <source>
        <strain evidence="2">ITEM 5010</strain>
    </source>
</reference>
<protein>
    <submittedName>
        <fullName evidence="1">Uncharacterized protein</fullName>
    </submittedName>
</protein>
<gene>
    <name evidence="1" type="ORF">ASPCADRAFT_207911</name>
</gene>
<dbReference type="VEuPathDB" id="FungiDB:ASPCADRAFT_207911"/>
<dbReference type="Proteomes" id="UP000188318">
    <property type="component" value="Unassembled WGS sequence"/>
</dbReference>
<dbReference type="AlphaFoldDB" id="A0A1R3RLR9"/>
<sequence length="51" mass="5336">MAGISLALAVTRPSAGTGQVCPVRRLTDPQQSTSVIRPEKSLLLPSHARPA</sequence>